<sequence length="129" mass="14525">MFNIGVVKSVAKVLKSTDQEVVEAAVSIILKIINNEIRDDKINLNQLCTVLERDGVIHALCQDILMREEVKEKLKNDVAILLGSLFTKGQMSQQIRQAVIIQLKKGITYEDEDILKKSFSLLDSLSQIQ</sequence>
<dbReference type="InterPro" id="IPR011989">
    <property type="entry name" value="ARM-like"/>
</dbReference>
<feature type="non-terminal residue" evidence="1">
    <location>
        <position position="129"/>
    </location>
</feature>
<evidence type="ECO:0000313" key="1">
    <source>
        <dbReference type="EMBL" id="KAA6321095.1"/>
    </source>
</evidence>
<comment type="caution">
    <text evidence="1">The sequence shown here is derived from an EMBL/GenBank/DDBJ whole genome shotgun (WGS) entry which is preliminary data.</text>
</comment>
<protein>
    <submittedName>
        <fullName evidence="1">Uncharacterized protein</fullName>
    </submittedName>
</protein>
<evidence type="ECO:0000313" key="2">
    <source>
        <dbReference type="Proteomes" id="UP000324800"/>
    </source>
</evidence>
<organism evidence="1 2">
    <name type="scientific">Streblomastix strix</name>
    <dbReference type="NCBI Taxonomy" id="222440"/>
    <lineage>
        <taxon>Eukaryota</taxon>
        <taxon>Metamonada</taxon>
        <taxon>Preaxostyla</taxon>
        <taxon>Oxymonadida</taxon>
        <taxon>Streblomastigidae</taxon>
        <taxon>Streblomastix</taxon>
    </lineage>
</organism>
<proteinExistence type="predicted"/>
<reference evidence="1 2" key="1">
    <citation type="submission" date="2019-03" db="EMBL/GenBank/DDBJ databases">
        <title>Single cell metagenomics reveals metabolic interactions within the superorganism composed of flagellate Streblomastix strix and complex community of Bacteroidetes bacteria on its surface.</title>
        <authorList>
            <person name="Treitli S.C."/>
            <person name="Kolisko M."/>
            <person name="Husnik F."/>
            <person name="Keeling P."/>
            <person name="Hampl V."/>
        </authorList>
    </citation>
    <scope>NUCLEOTIDE SEQUENCE [LARGE SCALE GENOMIC DNA]</scope>
    <source>
        <strain evidence="1">ST1C</strain>
    </source>
</reference>
<dbReference type="SUPFAM" id="SSF48371">
    <property type="entry name" value="ARM repeat"/>
    <property type="match status" value="1"/>
</dbReference>
<dbReference type="Gene3D" id="1.25.10.10">
    <property type="entry name" value="Leucine-rich Repeat Variant"/>
    <property type="match status" value="1"/>
</dbReference>
<dbReference type="AlphaFoldDB" id="A0A5J4QHL7"/>
<gene>
    <name evidence="1" type="ORF">EZS28_054600</name>
</gene>
<dbReference type="InterPro" id="IPR016024">
    <property type="entry name" value="ARM-type_fold"/>
</dbReference>
<dbReference type="EMBL" id="SNRW01045345">
    <property type="protein sequence ID" value="KAA6321095.1"/>
    <property type="molecule type" value="Genomic_DNA"/>
</dbReference>
<dbReference type="Proteomes" id="UP000324800">
    <property type="component" value="Unassembled WGS sequence"/>
</dbReference>
<accession>A0A5J4QHL7</accession>
<name>A0A5J4QHL7_9EUKA</name>